<proteinExistence type="predicted"/>
<keyword evidence="1" id="KW-0472">Membrane</keyword>
<keyword evidence="1" id="KW-1133">Transmembrane helix</keyword>
<dbReference type="RefSeq" id="WP_130650730.1">
    <property type="nucleotide sequence ID" value="NZ_BMHA01000002.1"/>
</dbReference>
<evidence type="ECO:0000313" key="3">
    <source>
        <dbReference type="Proteomes" id="UP000650511"/>
    </source>
</evidence>
<feature type="transmembrane region" description="Helical" evidence="1">
    <location>
        <begin position="153"/>
        <end position="173"/>
    </location>
</feature>
<feature type="transmembrane region" description="Helical" evidence="1">
    <location>
        <begin position="119"/>
        <end position="141"/>
    </location>
</feature>
<dbReference type="AlphaFoldDB" id="A0A8J3EWR1"/>
<comment type="caution">
    <text evidence="2">The sequence shown here is derived from an EMBL/GenBank/DDBJ whole genome shotgun (WGS) entry which is preliminary data.</text>
</comment>
<feature type="transmembrane region" description="Helical" evidence="1">
    <location>
        <begin position="202"/>
        <end position="223"/>
    </location>
</feature>
<dbReference type="InterPro" id="IPR056926">
    <property type="entry name" value="FLQE3_permease"/>
</dbReference>
<evidence type="ECO:0000313" key="2">
    <source>
        <dbReference type="EMBL" id="GGI04210.1"/>
    </source>
</evidence>
<reference evidence="2" key="2">
    <citation type="submission" date="2020-09" db="EMBL/GenBank/DDBJ databases">
        <authorList>
            <person name="Sun Q."/>
            <person name="Zhou Y."/>
        </authorList>
    </citation>
    <scope>NUCLEOTIDE SEQUENCE</scope>
    <source>
        <strain evidence="2">CGMCC 1.14988</strain>
    </source>
</reference>
<reference evidence="2" key="1">
    <citation type="journal article" date="2014" name="Int. J. Syst. Evol. Microbiol.">
        <title>Complete genome sequence of Corynebacterium casei LMG S-19264T (=DSM 44701T), isolated from a smear-ripened cheese.</title>
        <authorList>
            <consortium name="US DOE Joint Genome Institute (JGI-PGF)"/>
            <person name="Walter F."/>
            <person name="Albersmeier A."/>
            <person name="Kalinowski J."/>
            <person name="Ruckert C."/>
        </authorList>
    </citation>
    <scope>NUCLEOTIDE SEQUENCE</scope>
    <source>
        <strain evidence="2">CGMCC 1.14988</strain>
    </source>
</reference>
<feature type="transmembrane region" description="Helical" evidence="1">
    <location>
        <begin position="21"/>
        <end position="41"/>
    </location>
</feature>
<sequence>MSADLVPLLRLEARLLVRHGIVAAVAVVAATWSGLLAAVPAGLRTDLLAPVLYLDAGIVGLLFVGGLVLLERSHGSLEALAVSPVRPAAYVAARVGWLTVLALAASLVIVAVARPPAIAPAPLVTGVALLCVPVLLVALVVATRTTTVTDYLFRLQVPLLPAALPLAALAGWVPDAVGWLSPTHGPLLLLQAGVGGPPPGPVATTAAVVVPIVTAVGLARIAVRRTAEDLWRRGGQP</sequence>
<feature type="transmembrane region" description="Helical" evidence="1">
    <location>
        <begin position="91"/>
        <end position="113"/>
    </location>
</feature>
<dbReference type="EMBL" id="BMHA01000002">
    <property type="protein sequence ID" value="GGI04210.1"/>
    <property type="molecule type" value="Genomic_DNA"/>
</dbReference>
<name>A0A8J3EWR1_9ACTN</name>
<dbReference type="Proteomes" id="UP000650511">
    <property type="component" value="Unassembled WGS sequence"/>
</dbReference>
<gene>
    <name evidence="2" type="ORF">GCM10011354_07970</name>
</gene>
<accession>A0A8J3EWR1</accession>
<feature type="transmembrane region" description="Helical" evidence="1">
    <location>
        <begin position="47"/>
        <end position="70"/>
    </location>
</feature>
<keyword evidence="1" id="KW-0812">Transmembrane</keyword>
<protein>
    <recommendedName>
        <fullName evidence="4">Fluoroquinolone transport system permease protein</fullName>
    </recommendedName>
</protein>
<evidence type="ECO:0000256" key="1">
    <source>
        <dbReference type="SAM" id="Phobius"/>
    </source>
</evidence>
<keyword evidence="3" id="KW-1185">Reference proteome</keyword>
<dbReference type="Pfam" id="PF24686">
    <property type="entry name" value="FLQE3_permease"/>
    <property type="match status" value="1"/>
</dbReference>
<organism evidence="2 3">
    <name type="scientific">Egicoccus halophilus</name>
    <dbReference type="NCBI Taxonomy" id="1670830"/>
    <lineage>
        <taxon>Bacteria</taxon>
        <taxon>Bacillati</taxon>
        <taxon>Actinomycetota</taxon>
        <taxon>Nitriliruptoria</taxon>
        <taxon>Egicoccales</taxon>
        <taxon>Egicoccaceae</taxon>
        <taxon>Egicoccus</taxon>
    </lineage>
</organism>
<evidence type="ECO:0008006" key="4">
    <source>
        <dbReference type="Google" id="ProtNLM"/>
    </source>
</evidence>